<sequence>MRVEFIENGRRIISTNRGVFKDNELIWYDNAYVLSLKFDEEKVEIVIKKIPKAGGEVR</sequence>
<dbReference type="RefSeq" id="WP_165874499.1">
    <property type="nucleotide sequence ID" value="NZ_FNHQ01000009.1"/>
</dbReference>
<dbReference type="AlphaFoldDB" id="A0A1G9UDI8"/>
<accession>A0A1G9UDI8</accession>
<evidence type="ECO:0000313" key="2">
    <source>
        <dbReference type="Proteomes" id="UP000199309"/>
    </source>
</evidence>
<name>A0A1G9UDI8_9FIRM</name>
<dbReference type="EMBL" id="FNHQ01000009">
    <property type="protein sequence ID" value="SDM57978.1"/>
    <property type="molecule type" value="Genomic_DNA"/>
</dbReference>
<gene>
    <name evidence="1" type="ORF">SAMN05660299_01154</name>
</gene>
<keyword evidence="2" id="KW-1185">Reference proteome</keyword>
<dbReference type="Proteomes" id="UP000199309">
    <property type="component" value="Unassembled WGS sequence"/>
</dbReference>
<organism evidence="1 2">
    <name type="scientific">Megasphaera paucivorans</name>
    <dbReference type="NCBI Taxonomy" id="349095"/>
    <lineage>
        <taxon>Bacteria</taxon>
        <taxon>Bacillati</taxon>
        <taxon>Bacillota</taxon>
        <taxon>Negativicutes</taxon>
        <taxon>Veillonellales</taxon>
        <taxon>Veillonellaceae</taxon>
        <taxon>Megasphaera</taxon>
    </lineage>
</organism>
<dbReference type="STRING" id="349095.SAMN05660299_01154"/>
<reference evidence="1 2" key="1">
    <citation type="submission" date="2016-10" db="EMBL/GenBank/DDBJ databases">
        <authorList>
            <person name="de Groot N.N."/>
        </authorList>
    </citation>
    <scope>NUCLEOTIDE SEQUENCE [LARGE SCALE GENOMIC DNA]</scope>
    <source>
        <strain evidence="1 2">DSM 16981</strain>
    </source>
</reference>
<protein>
    <submittedName>
        <fullName evidence="1">Uncharacterized protein</fullName>
    </submittedName>
</protein>
<proteinExistence type="predicted"/>
<evidence type="ECO:0000313" key="1">
    <source>
        <dbReference type="EMBL" id="SDM57978.1"/>
    </source>
</evidence>